<dbReference type="InterPro" id="IPR036689">
    <property type="entry name" value="ESAT-6-like_sf"/>
</dbReference>
<evidence type="ECO:0000313" key="4">
    <source>
        <dbReference type="Proteomes" id="UP000580718"/>
    </source>
</evidence>
<dbReference type="Proteomes" id="UP000580718">
    <property type="component" value="Unassembled WGS sequence"/>
</dbReference>
<keyword evidence="3" id="KW-1185">Reference proteome</keyword>
<dbReference type="EMBL" id="QKNV01000003">
    <property type="protein sequence ID" value="PZA23347.1"/>
    <property type="molecule type" value="Genomic_DNA"/>
</dbReference>
<dbReference type="SUPFAM" id="SSF140453">
    <property type="entry name" value="EsxAB dimer-like"/>
    <property type="match status" value="1"/>
</dbReference>
<organism evidence="2 3">
    <name type="scientific">Modestobacter versicolor</name>
    <dbReference type="NCBI Taxonomy" id="429133"/>
    <lineage>
        <taxon>Bacteria</taxon>
        <taxon>Bacillati</taxon>
        <taxon>Actinomycetota</taxon>
        <taxon>Actinomycetes</taxon>
        <taxon>Geodermatophilales</taxon>
        <taxon>Geodermatophilaceae</taxon>
        <taxon>Modestobacter</taxon>
    </lineage>
</organism>
<dbReference type="Pfam" id="PF06013">
    <property type="entry name" value="WXG100"/>
    <property type="match status" value="1"/>
</dbReference>
<gene>
    <name evidence="2" type="ORF">DMO24_00425</name>
    <name evidence="1" type="ORF">FHX36_003576</name>
</gene>
<protein>
    <submittedName>
        <fullName evidence="1">Early secretory antigenic target protein ESAT-6</fullName>
    </submittedName>
    <submittedName>
        <fullName evidence="2">WXG100 family type VII secretion target</fullName>
    </submittedName>
</protein>
<name>A0A323VF36_9ACTN</name>
<dbReference type="OrthoDB" id="3387628at2"/>
<dbReference type="Proteomes" id="UP000247602">
    <property type="component" value="Unassembled WGS sequence"/>
</dbReference>
<dbReference type="InterPro" id="IPR010310">
    <property type="entry name" value="T7SS_ESAT-6-like"/>
</dbReference>
<dbReference type="Gene3D" id="1.10.287.1060">
    <property type="entry name" value="ESAT-6-like"/>
    <property type="match status" value="1"/>
</dbReference>
<evidence type="ECO:0000313" key="2">
    <source>
        <dbReference type="EMBL" id="PZA23347.1"/>
    </source>
</evidence>
<proteinExistence type="predicted"/>
<evidence type="ECO:0000313" key="3">
    <source>
        <dbReference type="Proteomes" id="UP000247602"/>
    </source>
</evidence>
<comment type="caution">
    <text evidence="2">The sequence shown here is derived from an EMBL/GenBank/DDBJ whole genome shotgun (WGS) entry which is preliminary data.</text>
</comment>
<sequence length="96" mass="10199">MSDQYRVSWALQGDAAASVNAAISAMDSELQAVNSQVNALMGQWDSEAQQAYLARQQQWNSASENIKAALQQFMAGLNSSADISSGTEKTNVGVVS</sequence>
<reference evidence="1 4" key="2">
    <citation type="submission" date="2020-08" db="EMBL/GenBank/DDBJ databases">
        <title>Sequencing the genomes of 1000 actinobacteria strains.</title>
        <authorList>
            <person name="Klenk H.-P."/>
        </authorList>
    </citation>
    <scope>NUCLEOTIDE SEQUENCE [LARGE SCALE GENOMIC DNA]</scope>
    <source>
        <strain evidence="1 4">DSM 16678</strain>
    </source>
</reference>
<dbReference type="EMBL" id="JACIBU010000001">
    <property type="protein sequence ID" value="MBB3677841.1"/>
    <property type="molecule type" value="Genomic_DNA"/>
</dbReference>
<reference evidence="2 3" key="1">
    <citation type="submission" date="2018-06" db="EMBL/GenBank/DDBJ databases">
        <title>Draft genome sequence of Modestobacter versicolor CP153-2.</title>
        <authorList>
            <person name="Gundlapally S.R."/>
        </authorList>
    </citation>
    <scope>NUCLEOTIDE SEQUENCE [LARGE SCALE GENOMIC DNA]</scope>
    <source>
        <strain evidence="2 3">CP153-2</strain>
    </source>
</reference>
<evidence type="ECO:0000313" key="1">
    <source>
        <dbReference type="EMBL" id="MBB3677841.1"/>
    </source>
</evidence>
<dbReference type="AlphaFoldDB" id="A0A323VF36"/>
<accession>A0A323VF36</accession>
<dbReference type="RefSeq" id="WP_110550290.1">
    <property type="nucleotide sequence ID" value="NZ_JACIBU010000001.1"/>
</dbReference>